<dbReference type="PANTHER" id="PTHR44858">
    <property type="entry name" value="TETRATRICOPEPTIDE REPEAT PROTEIN 6"/>
    <property type="match status" value="1"/>
</dbReference>
<proteinExistence type="predicted"/>
<dbReference type="InterPro" id="IPR050498">
    <property type="entry name" value="Ycf3"/>
</dbReference>
<evidence type="ECO:0000256" key="4">
    <source>
        <dbReference type="SAM" id="MobiDB-lite"/>
    </source>
</evidence>
<dbReference type="PROSITE" id="PS50005">
    <property type="entry name" value="TPR"/>
    <property type="match status" value="1"/>
</dbReference>
<dbReference type="RefSeq" id="WP_057740632.1">
    <property type="nucleotide sequence ID" value="NZ_LJYG01000004.1"/>
</dbReference>
<evidence type="ECO:0000256" key="2">
    <source>
        <dbReference type="ARBA" id="ARBA00022803"/>
    </source>
</evidence>
<dbReference type="OrthoDB" id="9814069at2"/>
<feature type="transmembrane region" description="Helical" evidence="5">
    <location>
        <begin position="23"/>
        <end position="42"/>
    </location>
</feature>
<keyword evidence="5" id="KW-0472">Membrane</keyword>
<name>A0A0R3EBQ5_9BRAD</name>
<dbReference type="SMART" id="SM00028">
    <property type="entry name" value="TPR"/>
    <property type="match status" value="5"/>
</dbReference>
<keyword evidence="5" id="KW-0812">Transmembrane</keyword>
<sequence length="316" mass="34780">MTPAVRIVAFHGALWNIDPWYRWSWYAWPAAMAVLIAGWILLSKPVNGDAWGNTGSWAKPIVQKAATSTATPIKTTTANALDLEVLSCFANSTVGSEAVCTKLIEGGKISGSRLASVYTQRGFMRRDRDPDSAMADFNAALKIQPDYPAALNDRAWIYMTRGDYDTALQDLNKTASQSTPWAIAAVAYYYRGFAYLRLKDYAKAVADLNEAIRRLPNNADYYLARGEALQGQESYDAALGDFDEFSKRAPKDPRGLLARAAIFETTGRPREALTALDAAVTLAPDSDFARSERDRLREQVKDDAPAKSRPAEPPPT</sequence>
<accession>A0A0R3EBQ5</accession>
<dbReference type="SUPFAM" id="SSF48452">
    <property type="entry name" value="TPR-like"/>
    <property type="match status" value="1"/>
</dbReference>
<organism evidence="6 7">
    <name type="scientific">Bradyrhizobium manausense</name>
    <dbReference type="NCBI Taxonomy" id="989370"/>
    <lineage>
        <taxon>Bacteria</taxon>
        <taxon>Pseudomonadati</taxon>
        <taxon>Pseudomonadota</taxon>
        <taxon>Alphaproteobacteria</taxon>
        <taxon>Hyphomicrobiales</taxon>
        <taxon>Nitrobacteraceae</taxon>
        <taxon>Bradyrhizobium</taxon>
    </lineage>
</organism>
<reference evidence="6 7" key="1">
    <citation type="submission" date="2015-09" db="EMBL/GenBank/DDBJ databases">
        <title>Draft Genome Sequence of Bradyrhizobium manausense Strain BR 3351T, a Novel Symbiotic Nitrogen-Fixing Alphaproteobacterium Isolated from Brazilian Amazon Rain Forest.</title>
        <authorList>
            <person name="De Araujo J.L."/>
            <person name="Zilli J.E."/>
        </authorList>
    </citation>
    <scope>NUCLEOTIDE SEQUENCE [LARGE SCALE GENOMIC DNA]</scope>
    <source>
        <strain evidence="6 7">BR3351</strain>
    </source>
</reference>
<dbReference type="PANTHER" id="PTHR44858:SF1">
    <property type="entry name" value="UDP-N-ACETYLGLUCOSAMINE--PEPTIDE N-ACETYLGLUCOSAMINYLTRANSFERASE SPINDLY-RELATED"/>
    <property type="match status" value="1"/>
</dbReference>
<evidence type="ECO:0000313" key="6">
    <source>
        <dbReference type="EMBL" id="KRQ17572.1"/>
    </source>
</evidence>
<feature type="compositionally biased region" description="Basic and acidic residues" evidence="4">
    <location>
        <begin position="288"/>
        <end position="310"/>
    </location>
</feature>
<keyword evidence="7" id="KW-1185">Reference proteome</keyword>
<dbReference type="Proteomes" id="UP000051936">
    <property type="component" value="Unassembled WGS sequence"/>
</dbReference>
<dbReference type="InterPro" id="IPR011990">
    <property type="entry name" value="TPR-like_helical_dom_sf"/>
</dbReference>
<dbReference type="EMBL" id="LJYG01000004">
    <property type="protein sequence ID" value="KRQ17572.1"/>
    <property type="molecule type" value="Genomic_DNA"/>
</dbReference>
<dbReference type="Pfam" id="PF00515">
    <property type="entry name" value="TPR_1"/>
    <property type="match status" value="1"/>
</dbReference>
<dbReference type="InterPro" id="IPR019734">
    <property type="entry name" value="TPR_rpt"/>
</dbReference>
<evidence type="ECO:0000313" key="7">
    <source>
        <dbReference type="Proteomes" id="UP000051936"/>
    </source>
</evidence>
<dbReference type="Pfam" id="PF14559">
    <property type="entry name" value="TPR_19"/>
    <property type="match status" value="1"/>
</dbReference>
<dbReference type="Pfam" id="PF13432">
    <property type="entry name" value="TPR_16"/>
    <property type="match status" value="1"/>
</dbReference>
<evidence type="ECO:0000256" key="3">
    <source>
        <dbReference type="PROSITE-ProRule" id="PRU00339"/>
    </source>
</evidence>
<keyword evidence="1" id="KW-0677">Repeat</keyword>
<protein>
    <submittedName>
        <fullName evidence="6">Uncharacterized protein</fullName>
    </submittedName>
</protein>
<feature type="repeat" description="TPR" evidence="3">
    <location>
        <begin position="185"/>
        <end position="218"/>
    </location>
</feature>
<dbReference type="AlphaFoldDB" id="A0A0R3EBQ5"/>
<dbReference type="STRING" id="989370.AOQ71_00830"/>
<gene>
    <name evidence="6" type="ORF">AOQ71_00830</name>
</gene>
<comment type="caution">
    <text evidence="6">The sequence shown here is derived from an EMBL/GenBank/DDBJ whole genome shotgun (WGS) entry which is preliminary data.</text>
</comment>
<keyword evidence="5" id="KW-1133">Transmembrane helix</keyword>
<feature type="region of interest" description="Disordered" evidence="4">
    <location>
        <begin position="288"/>
        <end position="316"/>
    </location>
</feature>
<dbReference type="PROSITE" id="PS50293">
    <property type="entry name" value="TPR_REGION"/>
    <property type="match status" value="1"/>
</dbReference>
<evidence type="ECO:0000256" key="1">
    <source>
        <dbReference type="ARBA" id="ARBA00022737"/>
    </source>
</evidence>
<keyword evidence="2 3" id="KW-0802">TPR repeat</keyword>
<dbReference type="Gene3D" id="1.25.40.10">
    <property type="entry name" value="Tetratricopeptide repeat domain"/>
    <property type="match status" value="2"/>
</dbReference>
<evidence type="ECO:0000256" key="5">
    <source>
        <dbReference type="SAM" id="Phobius"/>
    </source>
</evidence>